<dbReference type="RefSeq" id="WP_042017916.1">
    <property type="nucleotide sequence ID" value="NZ_CDBW01000001.1"/>
</dbReference>
<feature type="compositionally biased region" description="Basic and acidic residues" evidence="1">
    <location>
        <begin position="320"/>
        <end position="330"/>
    </location>
</feature>
<dbReference type="GeneID" id="58920432"/>
<feature type="region of interest" description="Disordered" evidence="1">
    <location>
        <begin position="320"/>
        <end position="339"/>
    </location>
</feature>
<comment type="caution">
    <text evidence="2">The sequence shown here is derived from an EMBL/GenBank/DDBJ whole genome shotgun (WGS) entry which is preliminary data.</text>
</comment>
<evidence type="ECO:0000313" key="3">
    <source>
        <dbReference type="Proteomes" id="UP000179934"/>
    </source>
</evidence>
<protein>
    <recommendedName>
        <fullName evidence="4">Pre-toxin TG domain-containing protein</fullName>
    </recommendedName>
</protein>
<accession>A0A1S2CKJ0</accession>
<dbReference type="AlphaFoldDB" id="A0A1S2CKJ0"/>
<gene>
    <name evidence="2" type="ORF">BJD16_20920</name>
</gene>
<evidence type="ECO:0008006" key="4">
    <source>
        <dbReference type="Google" id="ProtNLM"/>
    </source>
</evidence>
<evidence type="ECO:0000313" key="2">
    <source>
        <dbReference type="EMBL" id="OHY89325.1"/>
    </source>
</evidence>
<dbReference type="OrthoDB" id="272411at2"/>
<dbReference type="CDD" id="cd20733">
    <property type="entry name" value="PoNe_PAAR-like"/>
    <property type="match status" value="1"/>
</dbReference>
<dbReference type="Proteomes" id="UP000179934">
    <property type="component" value="Unassembled WGS sequence"/>
</dbReference>
<dbReference type="CDD" id="cd20746">
    <property type="entry name" value="FIX_Ntox15_NUC_DUF4112_RhsA-like"/>
    <property type="match status" value="1"/>
</dbReference>
<evidence type="ECO:0000256" key="1">
    <source>
        <dbReference type="SAM" id="MobiDB-lite"/>
    </source>
</evidence>
<proteinExistence type="predicted"/>
<dbReference type="InterPro" id="IPR049802">
    <property type="entry name" value="RhsC-like_FIX"/>
</dbReference>
<dbReference type="EMBL" id="MKFU01000054">
    <property type="protein sequence ID" value="OHY89325.1"/>
    <property type="molecule type" value="Genomic_DNA"/>
</dbReference>
<name>A0A1S2CKJ0_AERSO</name>
<reference evidence="2 3" key="1">
    <citation type="submission" date="2016-09" db="EMBL/GenBank/DDBJ databases">
        <title>Draft Genome Sequence of Aeromonas sobria Strain 08005, Isolated from Sick Rana catesbeiana.</title>
        <authorList>
            <person name="Yang Q."/>
        </authorList>
    </citation>
    <scope>NUCLEOTIDE SEQUENCE [LARGE SCALE GENOMIC DNA]</scope>
    <source>
        <strain evidence="2 3">08005</strain>
    </source>
</reference>
<sequence length="439" mass="47791">MFGNDLFEQLYDHLDQAVSGGAAYVKQSAEAVKKDVTSSLQWIWEALQGDFNPNQSAGQIAANAVLGLIPVVDQILDCRDLIANARDISRDSKQPEKWVFLCFTLIGLIPSLGSALKRVLRIIFLFVRKAGGDATKALRPAMAPVLTFLCDPKVKKVLGISRLDTVLKGFAGQIRGLRGQIAVSVLLGNLNDAVSTLTSLIGKIKGLAPASVRLWLEQSQRMVLQMQSQAAQMLPDAMGPVLKSLDEIAEGLEKEAVKHAPGFKAVPGGTVVHSLPDDVAKVDVKILSRTKKGLYGEIISDNWMANHQFENLLPEHRQVRSLSDKPRGRGIDGIYKNTNPPPPYVVTETKFRTAGGEYIDGDGTKSTQLLSMTKGSGKQMSGKWIEDRLPSELIDKKVLADIENEGYDAWLMIVDESGQVIQITKLDKSANAVGTIPVK</sequence>
<organism evidence="2 3">
    <name type="scientific">Aeromonas sobria</name>
    <dbReference type="NCBI Taxonomy" id="646"/>
    <lineage>
        <taxon>Bacteria</taxon>
        <taxon>Pseudomonadati</taxon>
        <taxon>Pseudomonadota</taxon>
        <taxon>Gammaproteobacteria</taxon>
        <taxon>Aeromonadales</taxon>
        <taxon>Aeromonadaceae</taxon>
        <taxon>Aeromonas</taxon>
    </lineage>
</organism>